<keyword evidence="1" id="KW-1133">Transmembrane helix</keyword>
<accession>A0AAD6Y6C3</accession>
<proteinExistence type="predicted"/>
<name>A0AAD6Y6C3_9AGAR</name>
<dbReference type="AlphaFoldDB" id="A0AAD6Y6C3"/>
<protein>
    <submittedName>
        <fullName evidence="2">Uncharacterized protein</fullName>
    </submittedName>
</protein>
<feature type="transmembrane region" description="Helical" evidence="1">
    <location>
        <begin position="65"/>
        <end position="85"/>
    </location>
</feature>
<organism evidence="2 3">
    <name type="scientific">Mycena pura</name>
    <dbReference type="NCBI Taxonomy" id="153505"/>
    <lineage>
        <taxon>Eukaryota</taxon>
        <taxon>Fungi</taxon>
        <taxon>Dikarya</taxon>
        <taxon>Basidiomycota</taxon>
        <taxon>Agaricomycotina</taxon>
        <taxon>Agaricomycetes</taxon>
        <taxon>Agaricomycetidae</taxon>
        <taxon>Agaricales</taxon>
        <taxon>Marasmiineae</taxon>
        <taxon>Mycenaceae</taxon>
        <taxon>Mycena</taxon>
    </lineage>
</organism>
<feature type="transmembrane region" description="Helical" evidence="1">
    <location>
        <begin position="192"/>
        <end position="212"/>
    </location>
</feature>
<comment type="caution">
    <text evidence="2">The sequence shown here is derived from an EMBL/GenBank/DDBJ whole genome shotgun (WGS) entry which is preliminary data.</text>
</comment>
<evidence type="ECO:0000256" key="1">
    <source>
        <dbReference type="SAM" id="Phobius"/>
    </source>
</evidence>
<feature type="transmembrane region" description="Helical" evidence="1">
    <location>
        <begin position="97"/>
        <end position="114"/>
    </location>
</feature>
<keyword evidence="1" id="KW-0812">Transmembrane</keyword>
<keyword evidence="3" id="KW-1185">Reference proteome</keyword>
<feature type="transmembrane region" description="Helical" evidence="1">
    <location>
        <begin position="126"/>
        <end position="149"/>
    </location>
</feature>
<evidence type="ECO:0000313" key="2">
    <source>
        <dbReference type="EMBL" id="KAJ7198987.1"/>
    </source>
</evidence>
<feature type="transmembrane region" description="Helical" evidence="1">
    <location>
        <begin position="219"/>
        <end position="244"/>
    </location>
</feature>
<reference evidence="2" key="1">
    <citation type="submission" date="2023-03" db="EMBL/GenBank/DDBJ databases">
        <title>Massive genome expansion in bonnet fungi (Mycena s.s.) driven by repeated elements and novel gene families across ecological guilds.</title>
        <authorList>
            <consortium name="Lawrence Berkeley National Laboratory"/>
            <person name="Harder C.B."/>
            <person name="Miyauchi S."/>
            <person name="Viragh M."/>
            <person name="Kuo A."/>
            <person name="Thoen E."/>
            <person name="Andreopoulos B."/>
            <person name="Lu D."/>
            <person name="Skrede I."/>
            <person name="Drula E."/>
            <person name="Henrissat B."/>
            <person name="Morin E."/>
            <person name="Kohler A."/>
            <person name="Barry K."/>
            <person name="LaButti K."/>
            <person name="Morin E."/>
            <person name="Salamov A."/>
            <person name="Lipzen A."/>
            <person name="Mereny Z."/>
            <person name="Hegedus B."/>
            <person name="Baldrian P."/>
            <person name="Stursova M."/>
            <person name="Weitz H."/>
            <person name="Taylor A."/>
            <person name="Grigoriev I.V."/>
            <person name="Nagy L.G."/>
            <person name="Martin F."/>
            <person name="Kauserud H."/>
        </authorList>
    </citation>
    <scope>NUCLEOTIDE SEQUENCE</scope>
    <source>
        <strain evidence="2">9144</strain>
    </source>
</reference>
<dbReference type="EMBL" id="JARJCW010000070">
    <property type="protein sequence ID" value="KAJ7198987.1"/>
    <property type="molecule type" value="Genomic_DNA"/>
</dbReference>
<dbReference type="Proteomes" id="UP001219525">
    <property type="component" value="Unassembled WGS sequence"/>
</dbReference>
<sequence>MLVWHIENEGYSGPSLELYMLDRSIRSIKVAVTDPEEESEPPMSWSLRMKMAFSRLKRMITFSKVKLALVLSLSILTTALWWHSFVTLVAHPTSSQPFLSPIAVLDLISYFVTLREDIPLHIYYYLRWPLIAASIVQALASAVALWFYYHLSFSAPQYTVSPAFDLSPYTPRCDVRALLYDPTFGSYFATNGALPTIVAYAMFIIAFAIAAYQRFKPKYIAWAILAGNALAATFDLVMLLVMALRPRHPVAWDPVCGLVHVMMSNRRGFIISCRTELGAHKQTHRSGYRRIPKKSVGKLMPENAFSEPEPGFAAIVEAAAAGPGVDVDAAEENAAAAARITRTRATEIFGAVTTRHLQHMQFRCLVQDPGVGRHSCLAGTDLAQLVCSDVLGLRRQEHWQHEKHE</sequence>
<evidence type="ECO:0000313" key="3">
    <source>
        <dbReference type="Proteomes" id="UP001219525"/>
    </source>
</evidence>
<keyword evidence="1" id="KW-0472">Membrane</keyword>
<gene>
    <name evidence="2" type="ORF">GGX14DRAFT_664657</name>
</gene>